<dbReference type="Pfam" id="PF06940">
    <property type="entry name" value="DUF1287"/>
    <property type="match status" value="1"/>
</dbReference>
<evidence type="ECO:0000313" key="1">
    <source>
        <dbReference type="EMBL" id="MST50100.1"/>
    </source>
</evidence>
<dbReference type="InterPro" id="IPR009706">
    <property type="entry name" value="DUF1287"/>
</dbReference>
<organism evidence="1 2">
    <name type="scientific">Mobiluncus porci</name>
    <dbReference type="NCBI Taxonomy" id="2652278"/>
    <lineage>
        <taxon>Bacteria</taxon>
        <taxon>Bacillati</taxon>
        <taxon>Actinomycetota</taxon>
        <taxon>Actinomycetes</taxon>
        <taxon>Actinomycetales</taxon>
        <taxon>Actinomycetaceae</taxon>
        <taxon>Mobiluncus</taxon>
    </lineage>
</organism>
<dbReference type="Proteomes" id="UP000442535">
    <property type="component" value="Unassembled WGS sequence"/>
</dbReference>
<dbReference type="RefSeq" id="WP_154545420.1">
    <property type="nucleotide sequence ID" value="NZ_JAQYQY010000030.1"/>
</dbReference>
<reference evidence="1 2" key="1">
    <citation type="submission" date="2019-08" db="EMBL/GenBank/DDBJ databases">
        <title>In-depth cultivation of the pig gut microbiome towards novel bacterial diversity and tailored functional studies.</title>
        <authorList>
            <person name="Wylensek D."/>
            <person name="Hitch T.C.A."/>
            <person name="Clavel T."/>
        </authorList>
    </citation>
    <scope>NUCLEOTIDE SEQUENCE [LARGE SCALE GENOMIC DNA]</scope>
    <source>
        <strain evidence="1 2">RF-GAM-744-WT-7</strain>
    </source>
</reference>
<comment type="caution">
    <text evidence="1">The sequence shown here is derived from an EMBL/GenBank/DDBJ whole genome shotgun (WGS) entry which is preliminary data.</text>
</comment>
<accession>A0A7K0K4U8</accession>
<protein>
    <submittedName>
        <fullName evidence="1">DUF1287 domain-containing protein</fullName>
    </submittedName>
</protein>
<name>A0A7K0K4U8_9ACTO</name>
<dbReference type="EMBL" id="VUMY01000013">
    <property type="protein sequence ID" value="MST50100.1"/>
    <property type="molecule type" value="Genomic_DNA"/>
</dbReference>
<evidence type="ECO:0000313" key="2">
    <source>
        <dbReference type="Proteomes" id="UP000442535"/>
    </source>
</evidence>
<keyword evidence="2" id="KW-1185">Reference proteome</keyword>
<dbReference type="AlphaFoldDB" id="A0A7K0K4U8"/>
<proteinExistence type="predicted"/>
<gene>
    <name evidence="1" type="ORF">FYJ63_07615</name>
</gene>
<sequence length="218" mass="23965">MTRKRRLKAGIALLAGLSALAVGWLVFLTFIAPQSGWRLPDQWQGQNLNHPSTVGQEILDGAVSYLDTNPRYDGSKIFAGGVPTDGTGVCTDVVWYGAKAAGMDLRTLVDEDRHADPAAYAATAPAGEQPNADIDYRRVRNLIVYFNRHAQALTTDKSDIEAWQPGDIAVFREHVGVISDRRGADGVPFVIHHEGGLMNRFEKDVLNEREILGHYRLG</sequence>